<sequence>MTISNYFVESGLSPTAVPIIPLGPIKGVVMRDNLTSQLASIDQIGTDFAPNIGVIPNGLTLLQVGSFSILDTVAFDYPPSEGGFLHFLVAIDPLYIPSAIFLYYNYPSFGETIFNLTESNQRFDRGFDYIIGNASILQQTQYKSHFVILIFRTMQAIENGTQIETDLFTSKGDLAFFLSTTFTGEILDAPILGTIFRLRTPSTIFQTTNNTNIYDPSGSVSSNFISFRKLIIFIVVQIVYLNLY</sequence>
<proteinExistence type="predicted"/>
<organism evidence="1 2">
    <name type="scientific">Panagrolaimus sp. PS1159</name>
    <dbReference type="NCBI Taxonomy" id="55785"/>
    <lineage>
        <taxon>Eukaryota</taxon>
        <taxon>Metazoa</taxon>
        <taxon>Ecdysozoa</taxon>
        <taxon>Nematoda</taxon>
        <taxon>Chromadorea</taxon>
        <taxon>Rhabditida</taxon>
        <taxon>Tylenchina</taxon>
        <taxon>Panagrolaimomorpha</taxon>
        <taxon>Panagrolaimoidea</taxon>
        <taxon>Panagrolaimidae</taxon>
        <taxon>Panagrolaimus</taxon>
    </lineage>
</organism>
<protein>
    <submittedName>
        <fullName evidence="2">Uncharacterized protein</fullName>
    </submittedName>
</protein>
<dbReference type="Proteomes" id="UP000887580">
    <property type="component" value="Unplaced"/>
</dbReference>
<evidence type="ECO:0000313" key="2">
    <source>
        <dbReference type="WBParaSite" id="PS1159_v2.g13674.t1"/>
    </source>
</evidence>
<accession>A0AC35F6M1</accession>
<dbReference type="WBParaSite" id="PS1159_v2.g13674.t1">
    <property type="protein sequence ID" value="PS1159_v2.g13674.t1"/>
    <property type="gene ID" value="PS1159_v2.g13674"/>
</dbReference>
<evidence type="ECO:0000313" key="1">
    <source>
        <dbReference type="Proteomes" id="UP000887580"/>
    </source>
</evidence>
<name>A0AC35F6M1_9BILA</name>
<reference evidence="2" key="1">
    <citation type="submission" date="2022-11" db="UniProtKB">
        <authorList>
            <consortium name="WormBaseParasite"/>
        </authorList>
    </citation>
    <scope>IDENTIFICATION</scope>
</reference>